<keyword evidence="3" id="KW-1185">Reference proteome</keyword>
<feature type="domain" description="AbiEi antitoxin N-terminal" evidence="1">
    <location>
        <begin position="10"/>
        <end position="53"/>
    </location>
</feature>
<dbReference type="EMBL" id="JPOS01000029">
    <property type="protein sequence ID" value="KGE87953.1"/>
    <property type="molecule type" value="Genomic_DNA"/>
</dbReference>
<gene>
    <name evidence="2" type="ORF">IX84_12610</name>
</gene>
<proteinExistence type="predicted"/>
<reference evidence="2 3" key="1">
    <citation type="journal article" date="2014" name="Int. J. Syst. Evol. Microbiol.">
        <title>Phaeodactylibacter xiamenensis gen. nov., sp. nov., a member of the family Saprospiraceae isolated from the marine alga Phaeodactylum tricornutum.</title>
        <authorList>
            <person name="Chen Z.Jr."/>
            <person name="Lei X."/>
            <person name="Lai Q."/>
            <person name="Li Y."/>
            <person name="Zhang B."/>
            <person name="Zhang J."/>
            <person name="Zhang H."/>
            <person name="Yang L."/>
            <person name="Zheng W."/>
            <person name="Tian Y."/>
            <person name="Yu Z."/>
            <person name="Xu H.Jr."/>
            <person name="Zheng T."/>
        </authorList>
    </citation>
    <scope>NUCLEOTIDE SEQUENCE [LARGE SCALE GENOMIC DNA]</scope>
    <source>
        <strain evidence="2 3">KD52</strain>
    </source>
</reference>
<evidence type="ECO:0000313" key="2">
    <source>
        <dbReference type="EMBL" id="KGE87953.1"/>
    </source>
</evidence>
<dbReference type="STRING" id="1524460.IX84_12610"/>
<organism evidence="2 3">
    <name type="scientific">Phaeodactylibacter xiamenensis</name>
    <dbReference type="NCBI Taxonomy" id="1524460"/>
    <lineage>
        <taxon>Bacteria</taxon>
        <taxon>Pseudomonadati</taxon>
        <taxon>Bacteroidota</taxon>
        <taxon>Saprospiria</taxon>
        <taxon>Saprospirales</taxon>
        <taxon>Haliscomenobacteraceae</taxon>
        <taxon>Phaeodactylibacter</taxon>
    </lineage>
</organism>
<protein>
    <recommendedName>
        <fullName evidence="1">AbiEi antitoxin N-terminal domain-containing protein</fullName>
    </recommendedName>
</protein>
<sequence length="197" mass="23112">MEKEEAILGIFRRNNGYARTGEILKAGFHNHYLDLLLEKGAIIKLKRGLYRLTSVSADSEQEEVCRIVPKGVVCLFSAWDYYGLSDFVPPEYHIAIEKSQKVALPDYPPIKLYYWSEAYWQLGITYVKIGNTEVPIYEKEKSVCDAIRFRNKIGKDIEKEVLKNFLKERDRNIDKLLRFARLLRVENTIKRYLNMLL</sequence>
<accession>A0A098S8E4</accession>
<dbReference type="Proteomes" id="UP000029736">
    <property type="component" value="Unassembled WGS sequence"/>
</dbReference>
<dbReference type="RefSeq" id="WP_044220649.1">
    <property type="nucleotide sequence ID" value="NZ_JBKAGJ010000012.1"/>
</dbReference>
<dbReference type="OrthoDB" id="9801429at2"/>
<comment type="caution">
    <text evidence="2">The sequence shown here is derived from an EMBL/GenBank/DDBJ whole genome shotgun (WGS) entry which is preliminary data.</text>
</comment>
<dbReference type="AlphaFoldDB" id="A0A098S8E4"/>
<evidence type="ECO:0000259" key="1">
    <source>
        <dbReference type="Pfam" id="PF13338"/>
    </source>
</evidence>
<dbReference type="Pfam" id="PF13338">
    <property type="entry name" value="AbiEi_4"/>
    <property type="match status" value="1"/>
</dbReference>
<name>A0A098S8E4_9BACT</name>
<dbReference type="InterPro" id="IPR025159">
    <property type="entry name" value="AbiEi_N"/>
</dbReference>
<evidence type="ECO:0000313" key="3">
    <source>
        <dbReference type="Proteomes" id="UP000029736"/>
    </source>
</evidence>